<evidence type="ECO:0000259" key="4">
    <source>
        <dbReference type="Pfam" id="PF14870"/>
    </source>
</evidence>
<evidence type="ECO:0000256" key="2">
    <source>
        <dbReference type="ARBA" id="ARBA00023276"/>
    </source>
</evidence>
<keyword evidence="3" id="KW-0732">Signal</keyword>
<keyword evidence="2" id="KW-0604">Photosystem II</keyword>
<sequence>MSMTRLIPAFLLFLIVSCANTENSKVFSTVEIETVLSDSLSIRAIELMDAGSLAFAANKGAFGLLDLRTGKSKINTQQYDTLTPEFRAVAHTATDFFMLSVGNPALLYKTGDTGSMEMVYKEEDEKVFYNSMTFWNNMEGIAIGDSMEGCLSIIITRDGGNNWKKLPCSSLPKAEEREGAFAASNTNIKVIGDKAWIATTKGNIYYTENKGTSWEVIATPIKNEKSTEGIYSVDFYDENVGFAIGGDYTDPDNNKNNKAVTVDGGKTWQLVASGQLPDYRSCVQFVPNSDGKALIAIGFKGIAYSHDRGKNWDQLSDESFYTIRFLNDSIAYAAGANRIAKLTFK</sequence>
<organism evidence="5 6">
    <name type="scientific">Arenibacter certesii</name>
    <dbReference type="NCBI Taxonomy" id="228955"/>
    <lineage>
        <taxon>Bacteria</taxon>
        <taxon>Pseudomonadati</taxon>
        <taxon>Bacteroidota</taxon>
        <taxon>Flavobacteriia</taxon>
        <taxon>Flavobacteriales</taxon>
        <taxon>Flavobacteriaceae</taxon>
        <taxon>Arenibacter</taxon>
    </lineage>
</organism>
<dbReference type="GO" id="GO:0009523">
    <property type="term" value="C:photosystem II"/>
    <property type="evidence" value="ECO:0007669"/>
    <property type="project" value="UniProtKB-KW"/>
</dbReference>
<evidence type="ECO:0000256" key="1">
    <source>
        <dbReference type="ARBA" id="ARBA00022531"/>
    </source>
</evidence>
<dbReference type="Proteomes" id="UP000634668">
    <property type="component" value="Unassembled WGS sequence"/>
</dbReference>
<feature type="domain" description="Photosynthesis system II assembly factor Ycf48/Hcf136-like" evidence="4">
    <location>
        <begin position="101"/>
        <end position="216"/>
    </location>
</feature>
<reference evidence="5" key="2">
    <citation type="submission" date="2020-09" db="EMBL/GenBank/DDBJ databases">
        <authorList>
            <person name="Sun Q."/>
            <person name="Kim S."/>
        </authorList>
    </citation>
    <scope>NUCLEOTIDE SEQUENCE</scope>
    <source>
        <strain evidence="5">KCTC 12113</strain>
    </source>
</reference>
<dbReference type="EMBL" id="BMWP01000001">
    <property type="protein sequence ID" value="GGW21823.1"/>
    <property type="molecule type" value="Genomic_DNA"/>
</dbReference>
<dbReference type="CDD" id="cd15482">
    <property type="entry name" value="Sialidase_non-viral"/>
    <property type="match status" value="1"/>
</dbReference>
<proteinExistence type="predicted"/>
<feature type="chain" id="PRO_5036805071" description="Photosynthesis system II assembly factor Ycf48/Hcf136-like domain-containing protein" evidence="3">
    <location>
        <begin position="22"/>
        <end position="345"/>
    </location>
</feature>
<evidence type="ECO:0000256" key="3">
    <source>
        <dbReference type="SAM" id="SignalP"/>
    </source>
</evidence>
<dbReference type="InterPro" id="IPR028203">
    <property type="entry name" value="PSII_CF48-like_dom"/>
</dbReference>
<dbReference type="InterPro" id="IPR015943">
    <property type="entry name" value="WD40/YVTN_repeat-like_dom_sf"/>
</dbReference>
<dbReference type="Pfam" id="PF14870">
    <property type="entry name" value="PSII_BNR"/>
    <property type="match status" value="1"/>
</dbReference>
<reference evidence="5" key="1">
    <citation type="journal article" date="2014" name="Int. J. Syst. Evol. Microbiol.">
        <title>Complete genome sequence of Corynebacterium casei LMG S-19264T (=DSM 44701T), isolated from a smear-ripened cheese.</title>
        <authorList>
            <consortium name="US DOE Joint Genome Institute (JGI-PGF)"/>
            <person name="Walter F."/>
            <person name="Albersmeier A."/>
            <person name="Kalinowski J."/>
            <person name="Ruckert C."/>
        </authorList>
    </citation>
    <scope>NUCLEOTIDE SEQUENCE</scope>
    <source>
        <strain evidence="5">KCTC 12113</strain>
    </source>
</reference>
<feature type="signal peptide" evidence="3">
    <location>
        <begin position="1"/>
        <end position="21"/>
    </location>
</feature>
<dbReference type="PROSITE" id="PS51257">
    <property type="entry name" value="PROKAR_LIPOPROTEIN"/>
    <property type="match status" value="1"/>
</dbReference>
<keyword evidence="1" id="KW-0602">Photosynthesis</keyword>
<dbReference type="PANTHER" id="PTHR47199">
    <property type="entry name" value="PHOTOSYSTEM II STABILITY/ASSEMBLY FACTOR HCF136, CHLOROPLASTIC"/>
    <property type="match status" value="1"/>
</dbReference>
<name>A0A918MH35_9FLAO</name>
<dbReference type="AlphaFoldDB" id="A0A918MH35"/>
<protein>
    <recommendedName>
        <fullName evidence="4">Photosynthesis system II assembly factor Ycf48/Hcf136-like domain-containing protein</fullName>
    </recommendedName>
</protein>
<accession>A0A918MH35</accession>
<dbReference type="PANTHER" id="PTHR47199:SF2">
    <property type="entry name" value="PHOTOSYSTEM II STABILITY_ASSEMBLY FACTOR HCF136, CHLOROPLASTIC"/>
    <property type="match status" value="1"/>
</dbReference>
<keyword evidence="6" id="KW-1185">Reference proteome</keyword>
<comment type="caution">
    <text evidence="5">The sequence shown here is derived from an EMBL/GenBank/DDBJ whole genome shotgun (WGS) entry which is preliminary data.</text>
</comment>
<dbReference type="GO" id="GO:0015979">
    <property type="term" value="P:photosynthesis"/>
    <property type="evidence" value="ECO:0007669"/>
    <property type="project" value="UniProtKB-KW"/>
</dbReference>
<dbReference type="Gene3D" id="2.130.10.10">
    <property type="entry name" value="YVTN repeat-like/Quinoprotein amine dehydrogenase"/>
    <property type="match status" value="1"/>
</dbReference>
<evidence type="ECO:0000313" key="6">
    <source>
        <dbReference type="Proteomes" id="UP000634668"/>
    </source>
</evidence>
<evidence type="ECO:0000313" key="5">
    <source>
        <dbReference type="EMBL" id="GGW21823.1"/>
    </source>
</evidence>
<dbReference type="SUPFAM" id="SSF110296">
    <property type="entry name" value="Oligoxyloglucan reducing end-specific cellobiohydrolase"/>
    <property type="match status" value="1"/>
</dbReference>
<gene>
    <name evidence="5" type="ORF">GCM10007383_00570</name>
</gene>